<dbReference type="AlphaFoldDB" id="B7LVM8"/>
<evidence type="ECO:0000313" key="7">
    <source>
        <dbReference type="Proteomes" id="UP000000745"/>
    </source>
</evidence>
<gene>
    <name evidence="6" type="ordered locus">EFER_3958</name>
</gene>
<evidence type="ECO:0000256" key="1">
    <source>
        <dbReference type="ARBA" id="ARBA00010838"/>
    </source>
</evidence>
<dbReference type="GO" id="GO:0005829">
    <property type="term" value="C:cytosol"/>
    <property type="evidence" value="ECO:0007669"/>
    <property type="project" value="TreeGrafter"/>
</dbReference>
<dbReference type="GO" id="GO:0008422">
    <property type="term" value="F:beta-glucosidase activity"/>
    <property type="evidence" value="ECO:0007669"/>
    <property type="project" value="UniProtKB-EC"/>
</dbReference>
<dbReference type="EC" id="3.2.1.21" evidence="6"/>
<dbReference type="HOGENOM" id="CLU_001859_0_1_6"/>
<sequence length="472" mass="54592">MNQGVRTMRYRFPDNFWWGSACSALQTEGDSLNGGKSQTTWDVWFERQPGRFHQGVGPANTSTFYQHWQQDIALLKQLKHNSFRTSLSWSRLIPDGTGDVNPEAVAFYNNVIDELLAQGITPFITLFHFDMPMVMQEKGGWESREVVEAFGEYARTCFELFGNRVKHWFTFNEPIVPVEGGYLYDFHYPNVVDFKRAATVAYHTVLAHATAVRAFRRGNFEGEIGVVLNLTPSYPRSQNPADVKAAHCADLLFNRSFLDPVLKGEYPADLVALLKEYDQLPQCQPDDSQLIADGKIDLLGINYYQPRRVKCRDSAVNPNAPFMPEWLFDYYEMPGRKMNPYRGWEIYEPGIYDIISNLRDNYGNPRCFISENGMGVENEQRFIQEGQVNDSYRIEFVAEHLKWLHKGISEGCNCLGYHMWTFIDNWSWLNAYKNRYGFVQLDLETQTRTIKKSGEWFATVAENNGFDCEKQK</sequence>
<dbReference type="InterPro" id="IPR017853">
    <property type="entry name" value="GH"/>
</dbReference>
<keyword evidence="3 6" id="KW-0326">Glycosidase</keyword>
<dbReference type="KEGG" id="efe:EFER_3958"/>
<protein>
    <submittedName>
        <fullName evidence="6">Glycosyl phosphatase</fullName>
        <ecNumber evidence="6">3.2.1.21</ecNumber>
    </submittedName>
</protein>
<name>B7LVM8_ESCF3</name>
<dbReference type="Proteomes" id="UP000000745">
    <property type="component" value="Chromosome"/>
</dbReference>
<dbReference type="Gene3D" id="3.20.20.80">
    <property type="entry name" value="Glycosidases"/>
    <property type="match status" value="1"/>
</dbReference>
<keyword evidence="7" id="KW-1185">Reference proteome</keyword>
<dbReference type="InterPro" id="IPR001360">
    <property type="entry name" value="Glyco_hydro_1"/>
</dbReference>
<dbReference type="FunFam" id="3.20.20.80:FF:000004">
    <property type="entry name" value="Beta-glucosidase 6-phospho-beta-glucosidase"/>
    <property type="match status" value="1"/>
</dbReference>
<evidence type="ECO:0000256" key="5">
    <source>
        <dbReference type="RuleBase" id="RU003690"/>
    </source>
</evidence>
<dbReference type="EMBL" id="CU928158">
    <property type="protein sequence ID" value="CAQ91392.1"/>
    <property type="molecule type" value="Genomic_DNA"/>
</dbReference>
<dbReference type="PRINTS" id="PR00131">
    <property type="entry name" value="GLHYDRLASE1"/>
</dbReference>
<dbReference type="Pfam" id="PF00232">
    <property type="entry name" value="Glyco_hydro_1"/>
    <property type="match status" value="1"/>
</dbReference>
<organism evidence="6 7">
    <name type="scientific">Escherichia fergusonii (strain ATCC 35469 / DSM 13698 / CCUG 18766 / IAM 14443 / JCM 21226 / LMG 7866 / NBRC 102419 / NCTC 12128 / CDC 0568-73)</name>
    <dbReference type="NCBI Taxonomy" id="585054"/>
    <lineage>
        <taxon>Bacteria</taxon>
        <taxon>Pseudomonadati</taxon>
        <taxon>Pseudomonadota</taxon>
        <taxon>Gammaproteobacteria</taxon>
        <taxon>Enterobacterales</taxon>
        <taxon>Enterobacteriaceae</taxon>
        <taxon>Escherichia</taxon>
    </lineage>
</organism>
<evidence type="ECO:0000256" key="3">
    <source>
        <dbReference type="ARBA" id="ARBA00023295"/>
    </source>
</evidence>
<dbReference type="GO" id="GO:0016052">
    <property type="term" value="P:carbohydrate catabolic process"/>
    <property type="evidence" value="ECO:0007669"/>
    <property type="project" value="TreeGrafter"/>
</dbReference>
<dbReference type="PANTHER" id="PTHR10353">
    <property type="entry name" value="GLYCOSYL HYDROLASE"/>
    <property type="match status" value="1"/>
</dbReference>
<dbReference type="SUPFAM" id="SSF51445">
    <property type="entry name" value="(Trans)glycosidases"/>
    <property type="match status" value="1"/>
</dbReference>
<dbReference type="CAZy" id="GH1">
    <property type="family name" value="Glycoside Hydrolase Family 1"/>
</dbReference>
<evidence type="ECO:0000313" key="6">
    <source>
        <dbReference type="EMBL" id="CAQ91392.1"/>
    </source>
</evidence>
<accession>B7LVM8</accession>
<dbReference type="InterPro" id="IPR018120">
    <property type="entry name" value="Glyco_hydro_1_AS"/>
</dbReference>
<proteinExistence type="inferred from homology"/>
<keyword evidence="2 6" id="KW-0378">Hydrolase</keyword>
<dbReference type="PANTHER" id="PTHR10353:SF139">
    <property type="entry name" value="6-PHOSPHO-BETA-GLUCOSIDASE GMUD"/>
    <property type="match status" value="1"/>
</dbReference>
<dbReference type="PROSITE" id="PS00572">
    <property type="entry name" value="GLYCOSYL_HYDROL_F1_1"/>
    <property type="match status" value="1"/>
</dbReference>
<evidence type="ECO:0000256" key="2">
    <source>
        <dbReference type="ARBA" id="ARBA00022801"/>
    </source>
</evidence>
<reference evidence="7" key="1">
    <citation type="journal article" date="2009" name="PLoS Genet.">
        <title>Organised genome dynamics in the Escherichia coli species results in highly diverse adaptive paths.</title>
        <authorList>
            <person name="Touchon M."/>
            <person name="Hoede C."/>
            <person name="Tenaillon O."/>
            <person name="Barbe V."/>
            <person name="Baeriswyl S."/>
            <person name="Bidet P."/>
            <person name="Bingen E."/>
            <person name="Bonacorsi S."/>
            <person name="Bouchier C."/>
            <person name="Bouvet O."/>
            <person name="Calteau A."/>
            <person name="Chiapello H."/>
            <person name="Clermont O."/>
            <person name="Cruveiller S."/>
            <person name="Danchin A."/>
            <person name="Diard M."/>
            <person name="Dossat C."/>
            <person name="Karoui M.E."/>
            <person name="Frapy E."/>
            <person name="Garry L."/>
            <person name="Ghigo J.M."/>
            <person name="Gilles A.M."/>
            <person name="Johnson J."/>
            <person name="Le Bouguenec C."/>
            <person name="Lescat M."/>
            <person name="Mangenot S."/>
            <person name="Martinez-Jehanne V."/>
            <person name="Matic I."/>
            <person name="Nassif X."/>
            <person name="Oztas S."/>
            <person name="Petit M.A."/>
            <person name="Pichon C."/>
            <person name="Rouy Z."/>
            <person name="Ruf C.S."/>
            <person name="Schneider D."/>
            <person name="Tourret J."/>
            <person name="Vacherie B."/>
            <person name="Vallenet D."/>
            <person name="Medigue C."/>
            <person name="Rocha E.P.C."/>
            <person name="Denamur E."/>
        </authorList>
    </citation>
    <scope>NUCLEOTIDE SEQUENCE [LARGE SCALE GENOMIC DNA]</scope>
    <source>
        <strain evidence="7">ATCC 35469 / DSM 13698 / BCRC 15582 / CCUG 18766 / IAM 14443 / JCM 21226 / LMG 7866 / NBRC 102419 / NCTC 12128 / CDC 0568-73</strain>
    </source>
</reference>
<comment type="similarity">
    <text evidence="1 5">Belongs to the glycosyl hydrolase 1 family.</text>
</comment>
<evidence type="ECO:0000256" key="4">
    <source>
        <dbReference type="PROSITE-ProRule" id="PRU10055"/>
    </source>
</evidence>
<feature type="active site" description="Nucleophile" evidence="4">
    <location>
        <position position="371"/>
    </location>
</feature>